<evidence type="ECO:0000313" key="2">
    <source>
        <dbReference type="EMBL" id="SVC96225.1"/>
    </source>
</evidence>
<gene>
    <name evidence="2" type="ORF">METZ01_LOCUS349079</name>
</gene>
<name>A0A382RGC6_9ZZZZ</name>
<sequence>MGSTLRRTAFSEAVREGDDFSTGVFDSKARLIAQGNFTPGHLGSMPYVIRTVLEYFPPQTLRPGDAIFLNDSFLGSGHFPDCFMASPVFSEKTLVGFVVNTAHHIDVGGAAPGSQRVHGVTESFQEGLRILPIRLVHEGTFDPDLLRMILANVRIPEKVEGDLNAQLNANRAGSERLSNLFKEYGATLLDRVCEDILAASETRMRELIKQ</sequence>
<dbReference type="PANTHER" id="PTHR11365">
    <property type="entry name" value="5-OXOPROLINASE RELATED"/>
    <property type="match status" value="1"/>
</dbReference>
<dbReference type="AlphaFoldDB" id="A0A382RGC6"/>
<organism evidence="2">
    <name type="scientific">marine metagenome</name>
    <dbReference type="NCBI Taxonomy" id="408172"/>
    <lineage>
        <taxon>unclassified sequences</taxon>
        <taxon>metagenomes</taxon>
        <taxon>ecological metagenomes</taxon>
    </lineage>
</organism>
<dbReference type="GO" id="GO:0017168">
    <property type="term" value="F:5-oxoprolinase (ATP-hydrolyzing) activity"/>
    <property type="evidence" value="ECO:0007669"/>
    <property type="project" value="TreeGrafter"/>
</dbReference>
<feature type="non-terminal residue" evidence="2">
    <location>
        <position position="210"/>
    </location>
</feature>
<dbReference type="GO" id="GO:0005829">
    <property type="term" value="C:cytosol"/>
    <property type="evidence" value="ECO:0007669"/>
    <property type="project" value="TreeGrafter"/>
</dbReference>
<evidence type="ECO:0000259" key="1">
    <source>
        <dbReference type="Pfam" id="PF02538"/>
    </source>
</evidence>
<protein>
    <recommendedName>
        <fullName evidence="1">Hydantoinase B/oxoprolinase domain-containing protein</fullName>
    </recommendedName>
</protein>
<feature type="domain" description="Hydantoinase B/oxoprolinase" evidence="1">
    <location>
        <begin position="1"/>
        <end position="209"/>
    </location>
</feature>
<dbReference type="Pfam" id="PF02538">
    <property type="entry name" value="Hydantoinase_B"/>
    <property type="match status" value="1"/>
</dbReference>
<accession>A0A382RGC6</accession>
<dbReference type="InterPro" id="IPR003692">
    <property type="entry name" value="Hydantoinase_B"/>
</dbReference>
<dbReference type="GO" id="GO:0006749">
    <property type="term" value="P:glutathione metabolic process"/>
    <property type="evidence" value="ECO:0007669"/>
    <property type="project" value="TreeGrafter"/>
</dbReference>
<reference evidence="2" key="1">
    <citation type="submission" date="2018-05" db="EMBL/GenBank/DDBJ databases">
        <authorList>
            <person name="Lanie J.A."/>
            <person name="Ng W.-L."/>
            <person name="Kazmierczak K.M."/>
            <person name="Andrzejewski T.M."/>
            <person name="Davidsen T.M."/>
            <person name="Wayne K.J."/>
            <person name="Tettelin H."/>
            <person name="Glass J.I."/>
            <person name="Rusch D."/>
            <person name="Podicherti R."/>
            <person name="Tsui H.-C.T."/>
            <person name="Winkler M.E."/>
        </authorList>
    </citation>
    <scope>NUCLEOTIDE SEQUENCE</scope>
</reference>
<proteinExistence type="predicted"/>
<dbReference type="PANTHER" id="PTHR11365:SF23">
    <property type="entry name" value="HYPOTHETICAL 5-OXOPROLINASE (EUROFUNG)-RELATED"/>
    <property type="match status" value="1"/>
</dbReference>
<dbReference type="InterPro" id="IPR045079">
    <property type="entry name" value="Oxoprolinase-like"/>
</dbReference>
<dbReference type="EMBL" id="UINC01121220">
    <property type="protein sequence ID" value="SVC96225.1"/>
    <property type="molecule type" value="Genomic_DNA"/>
</dbReference>